<reference evidence="2 3" key="1">
    <citation type="submission" date="2024-02" db="EMBL/GenBank/DDBJ databases">
        <title>De novo assembly and annotation of 12 fungi associated with fruit tree decline syndrome in Ontario, Canada.</title>
        <authorList>
            <person name="Sulman M."/>
            <person name="Ellouze W."/>
            <person name="Ilyukhin E."/>
        </authorList>
    </citation>
    <scope>NUCLEOTIDE SEQUENCE [LARGE SCALE GENOMIC DNA]</scope>
    <source>
        <strain evidence="2 3">M169</strain>
    </source>
</reference>
<dbReference type="InterPro" id="IPR025649">
    <property type="entry name" value="DUF4360"/>
</dbReference>
<proteinExistence type="predicted"/>
<protein>
    <recommendedName>
        <fullName evidence="4">Secreted protein</fullName>
    </recommendedName>
</protein>
<feature type="chain" id="PRO_5045556610" description="Secreted protein" evidence="1">
    <location>
        <begin position="17"/>
        <end position="192"/>
    </location>
</feature>
<organism evidence="2 3">
    <name type="scientific">Diaporthe eres</name>
    <name type="common">Phomopsis oblonga</name>
    <dbReference type="NCBI Taxonomy" id="83184"/>
    <lineage>
        <taxon>Eukaryota</taxon>
        <taxon>Fungi</taxon>
        <taxon>Dikarya</taxon>
        <taxon>Ascomycota</taxon>
        <taxon>Pezizomycotina</taxon>
        <taxon>Sordariomycetes</taxon>
        <taxon>Sordariomycetidae</taxon>
        <taxon>Diaporthales</taxon>
        <taxon>Diaporthaceae</taxon>
        <taxon>Diaporthe</taxon>
        <taxon>Diaporthe eres species complex</taxon>
    </lineage>
</organism>
<accession>A0ABR1NPI8</accession>
<keyword evidence="3" id="KW-1185">Reference proteome</keyword>
<gene>
    <name evidence="2" type="ORF">SLS63_013067</name>
</gene>
<name>A0ABR1NPI8_DIAER</name>
<keyword evidence="1" id="KW-0732">Signal</keyword>
<dbReference type="Proteomes" id="UP001430848">
    <property type="component" value="Unassembled WGS sequence"/>
</dbReference>
<evidence type="ECO:0008006" key="4">
    <source>
        <dbReference type="Google" id="ProtNLM"/>
    </source>
</evidence>
<evidence type="ECO:0000313" key="3">
    <source>
        <dbReference type="Proteomes" id="UP001430848"/>
    </source>
</evidence>
<dbReference type="Pfam" id="PF14273">
    <property type="entry name" value="DUF4360"/>
    <property type="match status" value="1"/>
</dbReference>
<feature type="signal peptide" evidence="1">
    <location>
        <begin position="1"/>
        <end position="16"/>
    </location>
</feature>
<comment type="caution">
    <text evidence="2">The sequence shown here is derived from an EMBL/GenBank/DDBJ whole genome shotgun (WGS) entry which is preliminary data.</text>
</comment>
<evidence type="ECO:0000313" key="2">
    <source>
        <dbReference type="EMBL" id="KAK7710059.1"/>
    </source>
</evidence>
<sequence length="192" mass="20238">MHHLLRLFMLSATALGHQAPATRQSDSIQIVELQHYEGSGCAPGSVTTTVSPDHKSITVSFGFGSIPPTSPRMPCDLLFTLLYPAGCTSAVIDAVYNGQEGLSPGFSGNLTANYAISGITSGEAPPLTLFEAGVSAPWTRKDVITADTTVSGDSQRNVTFEDYVVLDLSDNAAIGQVTINNITIEISQEMAC</sequence>
<dbReference type="EMBL" id="JAKNSF020000162">
    <property type="protein sequence ID" value="KAK7710059.1"/>
    <property type="molecule type" value="Genomic_DNA"/>
</dbReference>
<evidence type="ECO:0000256" key="1">
    <source>
        <dbReference type="SAM" id="SignalP"/>
    </source>
</evidence>